<reference evidence="7" key="1">
    <citation type="submission" date="2022-06" db="EMBL/GenBank/DDBJ databases">
        <title>A novel DMS-producing enzyme.</title>
        <authorList>
            <person name="Zhang Y."/>
        </authorList>
    </citation>
    <scope>NUCLEOTIDE SEQUENCE</scope>
    <source>
        <strain evidence="7">RT37</strain>
    </source>
</reference>
<dbReference type="InterPro" id="IPR015422">
    <property type="entry name" value="PyrdxlP-dep_Trfase_small"/>
</dbReference>
<dbReference type="InterPro" id="IPR006235">
    <property type="entry name" value="OAc-hSer/O-AcSer_sulfhydrylase"/>
</dbReference>
<comment type="similarity">
    <text evidence="2 6">Belongs to the trans-sulfuration enzymes family.</text>
</comment>
<feature type="modified residue" description="N6-(pyridoxal phosphate)lysine" evidence="5">
    <location>
        <position position="203"/>
    </location>
</feature>
<dbReference type="PANTHER" id="PTHR43797">
    <property type="entry name" value="HOMOCYSTEINE/CYSTEINE SYNTHASE"/>
    <property type="match status" value="1"/>
</dbReference>
<dbReference type="NCBIfam" id="TIGR01326">
    <property type="entry name" value="OAH_OAS_sulfhy"/>
    <property type="match status" value="1"/>
</dbReference>
<dbReference type="EMBL" id="CP098827">
    <property type="protein sequence ID" value="XBO69527.1"/>
    <property type="molecule type" value="Genomic_DNA"/>
</dbReference>
<dbReference type="InterPro" id="IPR054542">
    <property type="entry name" value="Cys_met_metab_PP"/>
</dbReference>
<dbReference type="SUPFAM" id="SSF53383">
    <property type="entry name" value="PLP-dependent transferases"/>
    <property type="match status" value="1"/>
</dbReference>
<evidence type="ECO:0000256" key="3">
    <source>
        <dbReference type="ARBA" id="ARBA00022679"/>
    </source>
</evidence>
<accession>A0AAU7KD02</accession>
<evidence type="ECO:0000256" key="4">
    <source>
        <dbReference type="ARBA" id="ARBA00022898"/>
    </source>
</evidence>
<dbReference type="GO" id="GO:0005737">
    <property type="term" value="C:cytoplasm"/>
    <property type="evidence" value="ECO:0007669"/>
    <property type="project" value="TreeGrafter"/>
</dbReference>
<protein>
    <submittedName>
        <fullName evidence="7">Aminotransferase class I/II-fold pyridoxal phosphate-dependent enzyme</fullName>
    </submittedName>
</protein>
<dbReference type="CDD" id="cd00614">
    <property type="entry name" value="CGS_like"/>
    <property type="match status" value="1"/>
</dbReference>
<dbReference type="GO" id="GO:0019346">
    <property type="term" value="P:transsulfuration"/>
    <property type="evidence" value="ECO:0007669"/>
    <property type="project" value="InterPro"/>
</dbReference>
<keyword evidence="3" id="KW-0808">Transferase</keyword>
<keyword evidence="7" id="KW-0032">Aminotransferase</keyword>
<dbReference type="GO" id="GO:0071269">
    <property type="term" value="P:L-homocysteine biosynthetic process"/>
    <property type="evidence" value="ECO:0007669"/>
    <property type="project" value="TreeGrafter"/>
</dbReference>
<dbReference type="GO" id="GO:0008483">
    <property type="term" value="F:transaminase activity"/>
    <property type="evidence" value="ECO:0007669"/>
    <property type="project" value="UniProtKB-KW"/>
</dbReference>
<evidence type="ECO:0000256" key="5">
    <source>
        <dbReference type="PIRSR" id="PIRSR001434-2"/>
    </source>
</evidence>
<dbReference type="GO" id="GO:0003961">
    <property type="term" value="F:O-acetylhomoserine aminocarboxypropyltransferase activity"/>
    <property type="evidence" value="ECO:0007669"/>
    <property type="project" value="TreeGrafter"/>
</dbReference>
<dbReference type="InterPro" id="IPR015424">
    <property type="entry name" value="PyrdxlP-dep_Trfase"/>
</dbReference>
<dbReference type="RefSeq" id="WP_108132884.1">
    <property type="nucleotide sequence ID" value="NZ_CP098827.1"/>
</dbReference>
<organism evidence="7">
    <name type="scientific">Halomonas sp. RT37</name>
    <dbReference type="NCBI Taxonomy" id="2950872"/>
    <lineage>
        <taxon>Bacteria</taxon>
        <taxon>Pseudomonadati</taxon>
        <taxon>Pseudomonadota</taxon>
        <taxon>Gammaproteobacteria</taxon>
        <taxon>Oceanospirillales</taxon>
        <taxon>Halomonadaceae</taxon>
        <taxon>Halomonas</taxon>
    </lineage>
</organism>
<dbReference type="PROSITE" id="PS00868">
    <property type="entry name" value="CYS_MET_METAB_PP"/>
    <property type="match status" value="1"/>
</dbReference>
<dbReference type="PANTHER" id="PTHR43797:SF2">
    <property type="entry name" value="HOMOCYSTEINE_CYSTEINE SYNTHASE"/>
    <property type="match status" value="1"/>
</dbReference>
<proteinExistence type="inferred from homology"/>
<dbReference type="InterPro" id="IPR000277">
    <property type="entry name" value="Cys/Met-Metab_PyrdxlP-dep_enz"/>
</dbReference>
<dbReference type="GO" id="GO:0030170">
    <property type="term" value="F:pyridoxal phosphate binding"/>
    <property type="evidence" value="ECO:0007669"/>
    <property type="project" value="InterPro"/>
</dbReference>
<dbReference type="Pfam" id="PF01053">
    <property type="entry name" value="Cys_Met_Meta_PP"/>
    <property type="match status" value="1"/>
</dbReference>
<name>A0AAU7KD02_9GAMM</name>
<dbReference type="Gene3D" id="3.90.1150.10">
    <property type="entry name" value="Aspartate Aminotransferase, domain 1"/>
    <property type="match status" value="1"/>
</dbReference>
<keyword evidence="4 5" id="KW-0663">Pyridoxal phosphate</keyword>
<dbReference type="GO" id="GO:0004124">
    <property type="term" value="F:cysteine synthase activity"/>
    <property type="evidence" value="ECO:0007669"/>
    <property type="project" value="TreeGrafter"/>
</dbReference>
<gene>
    <name evidence="7" type="ORF">NFG58_12915</name>
</gene>
<dbReference type="PIRSF" id="PIRSF001434">
    <property type="entry name" value="CGS"/>
    <property type="match status" value="1"/>
</dbReference>
<dbReference type="InterPro" id="IPR015421">
    <property type="entry name" value="PyrdxlP-dep_Trfase_major"/>
</dbReference>
<dbReference type="AlphaFoldDB" id="A0AAU7KD02"/>
<dbReference type="GO" id="GO:0006535">
    <property type="term" value="P:cysteine biosynthetic process from serine"/>
    <property type="evidence" value="ECO:0007669"/>
    <property type="project" value="TreeGrafter"/>
</dbReference>
<dbReference type="FunFam" id="3.40.640.10:FF:000035">
    <property type="entry name" value="O-succinylhomoserine sulfhydrylase"/>
    <property type="match status" value="1"/>
</dbReference>
<sequence length="424" mass="45396">MKRETLALHHGYAPDDQHSVAVPIHQTTSFSFDDAQHAADLFDLKVEGNIYSRIMNPTCAVLENRVAALEGGIAGLAVASGMAAITYTIQTLAESGDNIVSISELYGGTYNLFAHTLPRQGIEVRFADKDDLAGIADRIDERTKAVFCESIGNPSGSVVDIAALAQVAHDNGVPLIVDNTVATPFLWRPIEHGADIVVHSATKYIGGHGTTVGGVIVDSGRFPWASHAERFALLNEPDPSYHGISYTRDVGDAAFIARARVVPLRNMGAALSAQAAWNLLQGLETLALRIERICANTQTIAEYLEGHEAVSWVKYAGLSHHKDHELAKRYMNGQASGILSFGIKGGRDAGVRFYDALGLILRLVNIGDAKTCSAIPAVTTHRQLNDEELAAAGVTADMVRLSVGIEHVDDLMADLDQALKASQG</sequence>
<dbReference type="Gene3D" id="3.40.640.10">
    <property type="entry name" value="Type I PLP-dependent aspartate aminotransferase-like (Major domain)"/>
    <property type="match status" value="1"/>
</dbReference>
<evidence type="ECO:0000256" key="2">
    <source>
        <dbReference type="ARBA" id="ARBA00009077"/>
    </source>
</evidence>
<evidence type="ECO:0000313" key="7">
    <source>
        <dbReference type="EMBL" id="XBO69527.1"/>
    </source>
</evidence>
<evidence type="ECO:0000256" key="6">
    <source>
        <dbReference type="RuleBase" id="RU362118"/>
    </source>
</evidence>
<comment type="cofactor">
    <cofactor evidence="1 6">
        <name>pyridoxal 5'-phosphate</name>
        <dbReference type="ChEBI" id="CHEBI:597326"/>
    </cofactor>
</comment>
<evidence type="ECO:0000256" key="1">
    <source>
        <dbReference type="ARBA" id="ARBA00001933"/>
    </source>
</evidence>